<dbReference type="OrthoDB" id="63399at2"/>
<dbReference type="InterPro" id="IPR008567">
    <property type="entry name" value="BKACE"/>
</dbReference>
<dbReference type="EMBL" id="QVFD01000009">
    <property type="protein sequence ID" value="RGC46305.1"/>
    <property type="molecule type" value="Genomic_DNA"/>
</dbReference>
<dbReference type="InterPro" id="IPR013785">
    <property type="entry name" value="Aldolase_TIM"/>
</dbReference>
<comment type="cofactor">
    <cofactor evidence="1">
        <name>Zn(2+)</name>
        <dbReference type="ChEBI" id="CHEBI:29105"/>
    </cofactor>
</comment>
<keyword evidence="6" id="KW-1185">Reference proteome</keyword>
<evidence type="ECO:0000313" key="6">
    <source>
        <dbReference type="Proteomes" id="UP000261231"/>
    </source>
</evidence>
<evidence type="ECO:0000256" key="4">
    <source>
        <dbReference type="ARBA" id="ARBA00022833"/>
    </source>
</evidence>
<evidence type="ECO:0000256" key="2">
    <source>
        <dbReference type="ARBA" id="ARBA00022679"/>
    </source>
</evidence>
<dbReference type="Gene3D" id="3.20.20.70">
    <property type="entry name" value="Aldolase class I"/>
    <property type="match status" value="1"/>
</dbReference>
<dbReference type="PANTHER" id="PTHR37418">
    <property type="entry name" value="3-KETO-5-AMINOHEXANOATE CLEAVAGE ENZYME-RELATED"/>
    <property type="match status" value="1"/>
</dbReference>
<keyword evidence="4" id="KW-0862">Zinc</keyword>
<sequence>MNRDVILTCAVTGSGDSHLKHPNVPSTPQQIADAAIAAAKAGAAVAHIHVREADGTPSRRLELYEETVDLIRQSGTDVIINLTTGMGGDYVEHPDDPTVFGPGSDMVSPAERVKHIEKIKPEICTLDCGSFNYKATTYLSTYAMLQESARRISATGVLVEIEAFELGHIWQAKELIKEGLLSEKTIFQLCMGIPYGAEATVDNLVAMRNALPQGANWGAFGIGREQYPMLAQAIIAGGNARVGLEDNIYISKGEFATNEQLVEKAVRLIRDLGANVLSPAEARKKLGILK</sequence>
<evidence type="ECO:0000313" key="5">
    <source>
        <dbReference type="EMBL" id="RGC46305.1"/>
    </source>
</evidence>
<proteinExistence type="predicted"/>
<accession>A0A3E2XM49</accession>
<keyword evidence="2" id="KW-0808">Transferase</keyword>
<gene>
    <name evidence="5" type="ORF">DW747_10455</name>
</gene>
<evidence type="ECO:0000256" key="3">
    <source>
        <dbReference type="ARBA" id="ARBA00022723"/>
    </source>
</evidence>
<dbReference type="PANTHER" id="PTHR37418:SF2">
    <property type="entry name" value="3-KETO-5-AMINOHEXANOATE CLEAVAGE ENZYME"/>
    <property type="match status" value="1"/>
</dbReference>
<comment type="caution">
    <text evidence="5">The sequence shown here is derived from an EMBL/GenBank/DDBJ whole genome shotgun (WGS) entry which is preliminary data.</text>
</comment>
<dbReference type="Pfam" id="PF05853">
    <property type="entry name" value="BKACE"/>
    <property type="match status" value="1"/>
</dbReference>
<dbReference type="AlphaFoldDB" id="A0A3E2XM49"/>
<dbReference type="RefSeq" id="WP_117540451.1">
    <property type="nucleotide sequence ID" value="NZ_QVFD01000009.1"/>
</dbReference>
<keyword evidence="3" id="KW-0479">Metal-binding</keyword>
<dbReference type="GO" id="GO:0043720">
    <property type="term" value="F:3-keto-5-aminohexanoate cleavage activity"/>
    <property type="evidence" value="ECO:0007669"/>
    <property type="project" value="InterPro"/>
</dbReference>
<evidence type="ECO:0000256" key="1">
    <source>
        <dbReference type="ARBA" id="ARBA00001947"/>
    </source>
</evidence>
<dbReference type="Proteomes" id="UP000261231">
    <property type="component" value="Unassembled WGS sequence"/>
</dbReference>
<reference evidence="5 6" key="1">
    <citation type="submission" date="2018-08" db="EMBL/GenBank/DDBJ databases">
        <title>A genome reference for cultivated species of the human gut microbiota.</title>
        <authorList>
            <person name="Zou Y."/>
            <person name="Xue W."/>
            <person name="Luo G."/>
        </authorList>
    </citation>
    <scope>NUCLEOTIDE SEQUENCE [LARGE SCALE GENOMIC DNA]</scope>
    <source>
        <strain evidence="5 6">AM28-39</strain>
    </source>
</reference>
<name>A0A3E2XM49_9FIRM</name>
<organism evidence="5 6">
    <name type="scientific">Coprococcus catus</name>
    <dbReference type="NCBI Taxonomy" id="116085"/>
    <lineage>
        <taxon>Bacteria</taxon>
        <taxon>Bacillati</taxon>
        <taxon>Bacillota</taxon>
        <taxon>Clostridia</taxon>
        <taxon>Lachnospirales</taxon>
        <taxon>Lachnospiraceae</taxon>
        <taxon>Coprococcus</taxon>
    </lineage>
</organism>
<protein>
    <submittedName>
        <fullName evidence="5">3-keto-5-aminohexanoate cleavage protein</fullName>
    </submittedName>
</protein>
<dbReference type="GO" id="GO:0046872">
    <property type="term" value="F:metal ion binding"/>
    <property type="evidence" value="ECO:0007669"/>
    <property type="project" value="UniProtKB-KW"/>
</dbReference>